<protein>
    <recommendedName>
        <fullName evidence="1">HNH nuclease domain-containing protein</fullName>
    </recommendedName>
</protein>
<dbReference type="Pfam" id="PF13391">
    <property type="entry name" value="HNH_2"/>
    <property type="match status" value="1"/>
</dbReference>
<evidence type="ECO:0000313" key="3">
    <source>
        <dbReference type="Proteomes" id="UP000548423"/>
    </source>
</evidence>
<proteinExistence type="predicted"/>
<accession>A0A852TJ84</accession>
<gene>
    <name evidence="2" type="ORF">F4694_005678</name>
</gene>
<evidence type="ECO:0000259" key="1">
    <source>
        <dbReference type="Pfam" id="PF13391"/>
    </source>
</evidence>
<dbReference type="AlphaFoldDB" id="A0A852TJ84"/>
<organism evidence="2 3">
    <name type="scientific">Neobacillus niacini</name>
    <dbReference type="NCBI Taxonomy" id="86668"/>
    <lineage>
        <taxon>Bacteria</taxon>
        <taxon>Bacillati</taxon>
        <taxon>Bacillota</taxon>
        <taxon>Bacilli</taxon>
        <taxon>Bacillales</taxon>
        <taxon>Bacillaceae</taxon>
        <taxon>Neobacillus</taxon>
    </lineage>
</organism>
<name>A0A852TJ84_9BACI</name>
<dbReference type="InterPro" id="IPR003615">
    <property type="entry name" value="HNH_nuc"/>
</dbReference>
<comment type="caution">
    <text evidence="2">The sequence shown here is derived from an EMBL/GenBank/DDBJ whole genome shotgun (WGS) entry which is preliminary data.</text>
</comment>
<dbReference type="Proteomes" id="UP000548423">
    <property type="component" value="Unassembled WGS sequence"/>
</dbReference>
<reference evidence="3" key="1">
    <citation type="submission" date="2020-07" db="EMBL/GenBank/DDBJ databases">
        <authorList>
            <person name="Partida-Martinez L."/>
            <person name="Huntemann M."/>
            <person name="Clum A."/>
            <person name="Wang J."/>
            <person name="Palaniappan K."/>
            <person name="Ritter S."/>
            <person name="Chen I.-M."/>
            <person name="Stamatis D."/>
            <person name="Reddy T."/>
            <person name="O'Malley R."/>
            <person name="Daum C."/>
            <person name="Shapiro N."/>
            <person name="Ivanova N."/>
            <person name="Kyrpides N."/>
            <person name="Woyke T."/>
        </authorList>
    </citation>
    <scope>NUCLEOTIDE SEQUENCE [LARGE SCALE GENOMIC DNA]</scope>
    <source>
        <strain evidence="3">AT2.8</strain>
    </source>
</reference>
<reference evidence="3" key="2">
    <citation type="submission" date="2020-08" db="EMBL/GenBank/DDBJ databases">
        <title>The Agave Microbiome: Exploring the role of microbial communities in plant adaptations to desert environments.</title>
        <authorList>
            <person name="Partida-Martinez L.P."/>
        </authorList>
    </citation>
    <scope>NUCLEOTIDE SEQUENCE [LARGE SCALE GENOMIC DNA]</scope>
    <source>
        <strain evidence="3">AT2.8</strain>
    </source>
</reference>
<feature type="domain" description="HNH nuclease" evidence="1">
    <location>
        <begin position="20"/>
        <end position="75"/>
    </location>
</feature>
<evidence type="ECO:0000313" key="2">
    <source>
        <dbReference type="EMBL" id="NYE08822.1"/>
    </source>
</evidence>
<dbReference type="EMBL" id="JACCBX010000016">
    <property type="protein sequence ID" value="NYE08822.1"/>
    <property type="molecule type" value="Genomic_DNA"/>
</dbReference>
<sequence>MSKRNKDSKELGVFLSGNMCVICGWNKKNRHGKLKVIGAHVLKFESAPEYDKYSNIIGLCPSHHAEFDDGNFTIDYLHKKAVFYYEDDEYHNKTLKGSINHVNPRFFIAHQRDVFKKLINEEID</sequence>